<dbReference type="RefSeq" id="WP_173804223.1">
    <property type="nucleotide sequence ID" value="NZ_JABSNM010000003.1"/>
</dbReference>
<reference evidence="1 2" key="1">
    <citation type="submission" date="2020-05" db="EMBL/GenBank/DDBJ databases">
        <title>Genomic Encyclopedia of Type Strains, Phase IV (KMG-V): Genome sequencing to study the core and pangenomes of soil and plant-associated prokaryotes.</title>
        <authorList>
            <person name="Whitman W."/>
        </authorList>
    </citation>
    <scope>NUCLEOTIDE SEQUENCE [LARGE SCALE GENOMIC DNA]</scope>
    <source>
        <strain evidence="1 2">C29</strain>
    </source>
</reference>
<dbReference type="Proteomes" id="UP001516061">
    <property type="component" value="Unassembled WGS sequence"/>
</dbReference>
<proteinExistence type="predicted"/>
<evidence type="ECO:0000313" key="2">
    <source>
        <dbReference type="Proteomes" id="UP001516061"/>
    </source>
</evidence>
<evidence type="ECO:0000313" key="1">
    <source>
        <dbReference type="EMBL" id="NRT55244.1"/>
    </source>
</evidence>
<protein>
    <submittedName>
        <fullName evidence="1">Flagellar biosynthesis protein FlhG</fullName>
    </submittedName>
</protein>
<keyword evidence="1" id="KW-0966">Cell projection</keyword>
<organism evidence="1 2">
    <name type="scientific">Sphaerotilus uruguayifluvii</name>
    <dbReference type="NCBI Taxonomy" id="2735897"/>
    <lineage>
        <taxon>Bacteria</taxon>
        <taxon>Pseudomonadati</taxon>
        <taxon>Pseudomonadota</taxon>
        <taxon>Betaproteobacteria</taxon>
        <taxon>Burkholderiales</taxon>
        <taxon>Sphaerotilaceae</taxon>
        <taxon>Sphaerotilus</taxon>
    </lineage>
</organism>
<keyword evidence="1" id="KW-0969">Cilium</keyword>
<accession>A0ABX2FZM1</accession>
<name>A0ABX2FZM1_9BURK</name>
<sequence>MAFQTDFRQQAQPADQADGLRRLFSVRAVRFVPVVSNPFVPVSDELLRRMSAALESLGLYTLLVDASERAPRARDGVACDLARGIETRSDRIAYLAARDLPLHWAERHGGTTGFLHALIDAAPLSQAVLLHGSAAELARLLGRGERGLSRPRPLVLCGERAEALTHAYGALKWLATELGWREHDMLMSAEIDTPASWHVPGRLAHCADVFFGGRQNDCIELVASRPSSWRAAEALATFMDGAVQAGAGFVPCARMPVASPGVSRPLASSPRLQPMV</sequence>
<gene>
    <name evidence="1" type="ORF">HNQ01_000954</name>
</gene>
<keyword evidence="1" id="KW-0282">Flagellum</keyword>
<comment type="caution">
    <text evidence="1">The sequence shown here is derived from an EMBL/GenBank/DDBJ whole genome shotgun (WGS) entry which is preliminary data.</text>
</comment>
<keyword evidence="2" id="KW-1185">Reference proteome</keyword>
<dbReference type="EMBL" id="JABSNM010000003">
    <property type="protein sequence ID" value="NRT55244.1"/>
    <property type="molecule type" value="Genomic_DNA"/>
</dbReference>